<keyword evidence="3" id="KW-1185">Reference proteome</keyword>
<organism evidence="2 3">
    <name type="scientific">Myriangium duriaei CBS 260.36</name>
    <dbReference type="NCBI Taxonomy" id="1168546"/>
    <lineage>
        <taxon>Eukaryota</taxon>
        <taxon>Fungi</taxon>
        <taxon>Dikarya</taxon>
        <taxon>Ascomycota</taxon>
        <taxon>Pezizomycotina</taxon>
        <taxon>Dothideomycetes</taxon>
        <taxon>Dothideomycetidae</taxon>
        <taxon>Myriangiales</taxon>
        <taxon>Myriangiaceae</taxon>
        <taxon>Myriangium</taxon>
    </lineage>
</organism>
<keyword evidence="1" id="KW-1133">Transmembrane helix</keyword>
<comment type="caution">
    <text evidence="2">The sequence shown here is derived from an EMBL/GenBank/DDBJ whole genome shotgun (WGS) entry which is preliminary data.</text>
</comment>
<gene>
    <name evidence="2" type="ORF">K461DRAFT_297962</name>
</gene>
<dbReference type="Pfam" id="PF20246">
    <property type="entry name" value="DUF6601"/>
    <property type="match status" value="1"/>
</dbReference>
<proteinExistence type="predicted"/>
<keyword evidence="1" id="KW-0472">Membrane</keyword>
<dbReference type="OrthoDB" id="5086500at2759"/>
<reference evidence="2" key="1">
    <citation type="journal article" date="2020" name="Stud. Mycol.">
        <title>101 Dothideomycetes genomes: a test case for predicting lifestyles and emergence of pathogens.</title>
        <authorList>
            <person name="Haridas S."/>
            <person name="Albert R."/>
            <person name="Binder M."/>
            <person name="Bloem J."/>
            <person name="Labutti K."/>
            <person name="Salamov A."/>
            <person name="Andreopoulos B."/>
            <person name="Baker S."/>
            <person name="Barry K."/>
            <person name="Bills G."/>
            <person name="Bluhm B."/>
            <person name="Cannon C."/>
            <person name="Castanera R."/>
            <person name="Culley D."/>
            <person name="Daum C."/>
            <person name="Ezra D."/>
            <person name="Gonzalez J."/>
            <person name="Henrissat B."/>
            <person name="Kuo A."/>
            <person name="Liang C."/>
            <person name="Lipzen A."/>
            <person name="Lutzoni F."/>
            <person name="Magnuson J."/>
            <person name="Mondo S."/>
            <person name="Nolan M."/>
            <person name="Ohm R."/>
            <person name="Pangilinan J."/>
            <person name="Park H.-J."/>
            <person name="Ramirez L."/>
            <person name="Alfaro M."/>
            <person name="Sun H."/>
            <person name="Tritt A."/>
            <person name="Yoshinaga Y."/>
            <person name="Zwiers L.-H."/>
            <person name="Turgeon B."/>
            <person name="Goodwin S."/>
            <person name="Spatafora J."/>
            <person name="Crous P."/>
            <person name="Grigoriev I."/>
        </authorList>
    </citation>
    <scope>NUCLEOTIDE SEQUENCE</scope>
    <source>
        <strain evidence="2">CBS 260.36</strain>
    </source>
</reference>
<dbReference type="InterPro" id="IPR046536">
    <property type="entry name" value="DUF6601"/>
</dbReference>
<evidence type="ECO:0000313" key="2">
    <source>
        <dbReference type="EMBL" id="KAF2148557.1"/>
    </source>
</evidence>
<name>A0A9P4MD54_9PEZI</name>
<evidence type="ECO:0000313" key="3">
    <source>
        <dbReference type="Proteomes" id="UP000799439"/>
    </source>
</evidence>
<dbReference type="Proteomes" id="UP000799439">
    <property type="component" value="Unassembled WGS sequence"/>
</dbReference>
<dbReference type="EMBL" id="ML996093">
    <property type="protein sequence ID" value="KAF2148557.1"/>
    <property type="molecule type" value="Genomic_DNA"/>
</dbReference>
<dbReference type="AlphaFoldDB" id="A0A9P4MD54"/>
<dbReference type="PANTHER" id="PTHR34414:SF1">
    <property type="entry name" value="SUBTILISIN-LIKE SERINE PROTEASE"/>
    <property type="match status" value="1"/>
</dbReference>
<evidence type="ECO:0000256" key="1">
    <source>
        <dbReference type="SAM" id="Phobius"/>
    </source>
</evidence>
<protein>
    <submittedName>
        <fullName evidence="2">Uncharacterized protein</fullName>
    </submittedName>
</protein>
<feature type="transmembrane region" description="Helical" evidence="1">
    <location>
        <begin position="97"/>
        <end position="115"/>
    </location>
</feature>
<accession>A0A9P4MD54</accession>
<dbReference type="PANTHER" id="PTHR34414">
    <property type="entry name" value="HET DOMAIN-CONTAINING PROTEIN-RELATED"/>
    <property type="match status" value="1"/>
</dbReference>
<feature type="transmembrane region" description="Helical" evidence="1">
    <location>
        <begin position="135"/>
        <end position="157"/>
    </location>
</feature>
<keyword evidence="1" id="KW-0812">Transmembrane</keyword>
<sequence>MRLIEHESDFKIALDMKLVPEHLLWSEWVAIVDDIVDQIKNITADVDIRYRYGELRLGRINLFARYWPLFRGWQPYRGYYFPFTEYSQRFEPDHKRLLTLFAYATIVLSALQVGFRVPGLGQQDAFIEVAKWIMLLILGLTCIALLRIAAIFIIIVLDNARIAKKRYTSSWSNFIKAQVKKDV</sequence>